<feature type="compositionally biased region" description="Polar residues" evidence="1">
    <location>
        <begin position="98"/>
        <end position="111"/>
    </location>
</feature>
<dbReference type="InterPro" id="IPR037191">
    <property type="entry name" value="VPS9_dom_sf"/>
</dbReference>
<dbReference type="FunCoup" id="A0A6P8HIQ6">
    <property type="interactions" value="644"/>
</dbReference>
<dbReference type="Proteomes" id="UP000515163">
    <property type="component" value="Unplaced"/>
</dbReference>
<dbReference type="SUPFAM" id="SSF109993">
    <property type="entry name" value="VPS9 domain"/>
    <property type="match status" value="1"/>
</dbReference>
<feature type="compositionally biased region" description="Polar residues" evidence="1">
    <location>
        <begin position="415"/>
        <end position="434"/>
    </location>
</feature>
<dbReference type="GO" id="GO:0005829">
    <property type="term" value="C:cytosol"/>
    <property type="evidence" value="ECO:0007669"/>
    <property type="project" value="TreeGrafter"/>
</dbReference>
<feature type="compositionally biased region" description="Basic and acidic residues" evidence="1">
    <location>
        <begin position="398"/>
        <end position="413"/>
    </location>
</feature>
<name>A0A6P8HIQ6_ACTTE</name>
<dbReference type="PANTHER" id="PTHR23101">
    <property type="entry name" value="RAB GDP/GTP EXCHANGE FACTOR"/>
    <property type="match status" value="1"/>
</dbReference>
<proteinExistence type="predicted"/>
<protein>
    <submittedName>
        <fullName evidence="4">VPS9 domain-containing protein 1-like</fullName>
    </submittedName>
</protein>
<dbReference type="InterPro" id="IPR003123">
    <property type="entry name" value="VPS9"/>
</dbReference>
<keyword evidence="3" id="KW-1185">Reference proteome</keyword>
<feature type="compositionally biased region" description="Polar residues" evidence="1">
    <location>
        <begin position="626"/>
        <end position="643"/>
    </location>
</feature>
<feature type="compositionally biased region" description="Basic and acidic residues" evidence="1">
    <location>
        <begin position="675"/>
        <end position="684"/>
    </location>
</feature>
<evidence type="ECO:0000256" key="1">
    <source>
        <dbReference type="SAM" id="MobiDB-lite"/>
    </source>
</evidence>
<feature type="region of interest" description="Disordered" evidence="1">
    <location>
        <begin position="604"/>
        <end position="710"/>
    </location>
</feature>
<feature type="compositionally biased region" description="Low complexity" evidence="1">
    <location>
        <begin position="162"/>
        <end position="171"/>
    </location>
</feature>
<dbReference type="GeneID" id="116289660"/>
<dbReference type="InterPro" id="IPR045046">
    <property type="entry name" value="Vps9-like"/>
</dbReference>
<evidence type="ECO:0000313" key="4">
    <source>
        <dbReference type="RefSeq" id="XP_031552470.1"/>
    </source>
</evidence>
<gene>
    <name evidence="4" type="primary">LOC116289660</name>
</gene>
<feature type="compositionally biased region" description="Polar residues" evidence="1">
    <location>
        <begin position="331"/>
        <end position="358"/>
    </location>
</feature>
<feature type="compositionally biased region" description="Acidic residues" evidence="1">
    <location>
        <begin position="604"/>
        <end position="622"/>
    </location>
</feature>
<dbReference type="Pfam" id="PF02204">
    <property type="entry name" value="VPS9"/>
    <property type="match status" value="1"/>
</dbReference>
<dbReference type="GO" id="GO:0016192">
    <property type="term" value="P:vesicle-mediated transport"/>
    <property type="evidence" value="ECO:0007669"/>
    <property type="project" value="InterPro"/>
</dbReference>
<dbReference type="OrthoDB" id="10264848at2759"/>
<feature type="compositionally biased region" description="Polar residues" evidence="1">
    <location>
        <begin position="131"/>
        <end position="146"/>
    </location>
</feature>
<feature type="region of interest" description="Disordered" evidence="1">
    <location>
        <begin position="456"/>
        <end position="480"/>
    </location>
</feature>
<dbReference type="GO" id="GO:0030139">
    <property type="term" value="C:endocytic vesicle"/>
    <property type="evidence" value="ECO:0007669"/>
    <property type="project" value="TreeGrafter"/>
</dbReference>
<dbReference type="Gene3D" id="1.20.1050.80">
    <property type="entry name" value="VPS9 domain"/>
    <property type="match status" value="1"/>
</dbReference>
<organism evidence="3 4">
    <name type="scientific">Actinia tenebrosa</name>
    <name type="common">Australian red waratah sea anemone</name>
    <dbReference type="NCBI Taxonomy" id="6105"/>
    <lineage>
        <taxon>Eukaryota</taxon>
        <taxon>Metazoa</taxon>
        <taxon>Cnidaria</taxon>
        <taxon>Anthozoa</taxon>
        <taxon>Hexacorallia</taxon>
        <taxon>Actiniaria</taxon>
        <taxon>Actiniidae</taxon>
        <taxon>Actinia</taxon>
    </lineage>
</organism>
<dbReference type="PANTHER" id="PTHR23101:SF98">
    <property type="entry name" value="VPS9 DOMAIN-CONTAINING PROTEIN 1"/>
    <property type="match status" value="1"/>
</dbReference>
<dbReference type="SMART" id="SM00167">
    <property type="entry name" value="VPS9"/>
    <property type="match status" value="1"/>
</dbReference>
<dbReference type="GO" id="GO:0005085">
    <property type="term" value="F:guanyl-nucleotide exchange factor activity"/>
    <property type="evidence" value="ECO:0007669"/>
    <property type="project" value="InterPro"/>
</dbReference>
<dbReference type="AlphaFoldDB" id="A0A6P8HIQ6"/>
<feature type="domain" description="VPS9" evidence="2">
    <location>
        <begin position="776"/>
        <end position="933"/>
    </location>
</feature>
<feature type="region of interest" description="Disordered" evidence="1">
    <location>
        <begin position="84"/>
        <end position="183"/>
    </location>
</feature>
<reference evidence="4" key="1">
    <citation type="submission" date="2025-08" db="UniProtKB">
        <authorList>
            <consortium name="RefSeq"/>
        </authorList>
    </citation>
    <scope>IDENTIFICATION</scope>
    <source>
        <tissue evidence="4">Tentacle</tissue>
    </source>
</reference>
<sequence length="933" mass="104812">MAEGVSASMSIVLRMVGDAIGLDSQNRSKEAYCQYLSCCIYISQILKDNAWDKDLRTVYNKDVAKLFKLIQQCQERALNIISSESPSPLNSPPGSPWFPNTQLYQTLTPPTGNVHKHSHSLPPRPGIGYTRTPSDPSNPGLSTTPPQYRGKPLKLPSPPSSPRVSSVQSLSNLSRPPTDRRITGLNLRFSRDAVDKNLSTMRKMSENMLVAKAREEAIRKKVWERQQRLQIEANRRFASNVAVSKEQQEQRLLYTKILEYEQDVVWPQQLREQLKHSPEDTALINNIINKIFSSKDHPLKQFLLQYQYQIYMKLLPLLKDVEFPNEKQVKDTNNGLDSSQTLSKSGSEQVDSGSTKHCASNDLEDRNISIPESNDGINSKDPVDQEDFESDGSNAEFSKAEDNNMENNKKIIDTDPSSATSNTNAENIISNNCTNDREIVESNKDQELDKTMQNDLSNMDSDINELRSSNSDESQKKVDLKDDIGESRDCVNSANPCTENKYLEGIVSSDESITSIISCILENIITQIVEDEFTGTSENQSKYYTERNTKHLELKPVDDNDSGVDGISKDSFVDSTNKSCVAKKTDLMKMESFDLESEFLSLEDEMFESESSDEEHEEDDEKPDTTECSGDSLNQNSTSTRIPNTEPEASRFGLPSNTEENNEGQAVPEWEEEKEEKPELKDVSENPSNNGGENVGGSDDSKDTSSAVDLEDTRRQLNEIFVDMRFFLEKLKGFIILAYEELATPTGHDQCYAAVEYPFFQPLWPLLLGVLRRVNFDKEMSLGSVMTKRIQSPPADMGVIDRLCLSDKECLEASGNTYPYQLAVEQLHKVSSCCCPLEKVECIVRASRGICQCVEDYWECKGKPKHCPETSIGCDDLLPIFSYVIVRSGMAQLISECIAMEEFIPEGYLMGEEGYCLTTLQTALAYLVTLDCP</sequence>
<dbReference type="GO" id="GO:0031267">
    <property type="term" value="F:small GTPase binding"/>
    <property type="evidence" value="ECO:0007669"/>
    <property type="project" value="TreeGrafter"/>
</dbReference>
<feature type="compositionally biased region" description="Polar residues" evidence="1">
    <location>
        <begin position="456"/>
        <end position="472"/>
    </location>
</feature>
<dbReference type="RefSeq" id="XP_031552470.1">
    <property type="nucleotide sequence ID" value="XM_031696610.1"/>
</dbReference>
<evidence type="ECO:0000259" key="2">
    <source>
        <dbReference type="PROSITE" id="PS51205"/>
    </source>
</evidence>
<feature type="region of interest" description="Disordered" evidence="1">
    <location>
        <begin position="328"/>
        <end position="438"/>
    </location>
</feature>
<evidence type="ECO:0000313" key="3">
    <source>
        <dbReference type="Proteomes" id="UP000515163"/>
    </source>
</evidence>
<dbReference type="KEGG" id="aten:116289660"/>
<accession>A0A6P8HIQ6</accession>
<dbReference type="InParanoid" id="A0A6P8HIQ6"/>
<dbReference type="PROSITE" id="PS51205">
    <property type="entry name" value="VPS9"/>
    <property type="match status" value="1"/>
</dbReference>